<feature type="domain" description="Alpha/beta hydrolase fold-3" evidence="2">
    <location>
        <begin position="78"/>
        <end position="279"/>
    </location>
</feature>
<dbReference type="GO" id="GO:0016787">
    <property type="term" value="F:hydrolase activity"/>
    <property type="evidence" value="ECO:0007669"/>
    <property type="project" value="UniProtKB-KW"/>
</dbReference>
<dbReference type="InterPro" id="IPR050300">
    <property type="entry name" value="GDXG_lipolytic_enzyme"/>
</dbReference>
<keyword evidence="1" id="KW-0378">Hydrolase</keyword>
<dbReference type="Gene3D" id="3.40.50.1820">
    <property type="entry name" value="alpha/beta hydrolase"/>
    <property type="match status" value="1"/>
</dbReference>
<sequence length="299" mass="34853">MAFNIMNHFINKYLLPVRSINFDNDEQLQQFLTQRERLNAQKHKQPESLNIKSNLEKQTFNDMQVFRFNFRHNSKQKILYLHGGYNVLQPSVFHWRFMDKLALSSLHEIVMPIYPKAPTYNVKDTYSAINDLYQQLVSEVGEGNIVIMGDGSGGSLALSFVQQLYAQNLPMPQKIYLLSPLLDAELENDQITEALIKKDKLIHVEGVRKVMEVWSDDYALKDAKISPINGKINHLPPIYMFGSTQEVYYPDMLKLVELGEEHQQPIHFYPYKKMIHGFPLYPIRQSHKVVRQIVQSLKT</sequence>
<dbReference type="SUPFAM" id="SSF53474">
    <property type="entry name" value="alpha/beta-Hydrolases"/>
    <property type="match status" value="1"/>
</dbReference>
<evidence type="ECO:0000256" key="1">
    <source>
        <dbReference type="ARBA" id="ARBA00022801"/>
    </source>
</evidence>
<protein>
    <submittedName>
        <fullName evidence="3">Esterase</fullName>
    </submittedName>
</protein>
<evidence type="ECO:0000313" key="3">
    <source>
        <dbReference type="EMBL" id="KYH13343.1"/>
    </source>
</evidence>
<comment type="caution">
    <text evidence="3">The sequence shown here is derived from an EMBL/GenBank/DDBJ whole genome shotgun (WGS) entry which is preliminary data.</text>
</comment>
<accession>A0A151A205</accession>
<dbReference type="Proteomes" id="UP000075418">
    <property type="component" value="Unassembled WGS sequence"/>
</dbReference>
<gene>
    <name evidence="3" type="ORF">A0131_00765</name>
</gene>
<dbReference type="EMBL" id="LUGM01000002">
    <property type="protein sequence ID" value="KYH13343.1"/>
    <property type="molecule type" value="Genomic_DNA"/>
</dbReference>
<dbReference type="AlphaFoldDB" id="A0A151A205"/>
<dbReference type="RefSeq" id="WP_061853574.1">
    <property type="nucleotide sequence ID" value="NZ_JADIIQ010000002.1"/>
</dbReference>
<dbReference type="PANTHER" id="PTHR48081">
    <property type="entry name" value="AB HYDROLASE SUPERFAMILY PROTEIN C4A8.06C"/>
    <property type="match status" value="1"/>
</dbReference>
<evidence type="ECO:0000259" key="2">
    <source>
        <dbReference type="Pfam" id="PF07859"/>
    </source>
</evidence>
<reference evidence="3 4" key="1">
    <citation type="submission" date="2016-02" db="EMBL/GenBank/DDBJ databases">
        <title>Draft genome sequence of hydrocarbon degrading Staphylococcus saprophyticus Strain CNV2, isolated from crude-oil contaminated soil from Noonmati Oil Refinery, Guwahati, Assam, India.</title>
        <authorList>
            <person name="Mukherjee A."/>
            <person name="Chettri B."/>
            <person name="Langpoklakpam J."/>
            <person name="Singh A.K."/>
            <person name="Chattopadhyay D.J."/>
        </authorList>
    </citation>
    <scope>NUCLEOTIDE SEQUENCE [LARGE SCALE GENOMIC DNA]</scope>
    <source>
        <strain evidence="3 4">CNV2</strain>
    </source>
</reference>
<dbReference type="InterPro" id="IPR013094">
    <property type="entry name" value="AB_hydrolase_3"/>
</dbReference>
<dbReference type="InterPro" id="IPR029058">
    <property type="entry name" value="AB_hydrolase_fold"/>
</dbReference>
<proteinExistence type="predicted"/>
<dbReference type="Pfam" id="PF07859">
    <property type="entry name" value="Abhydrolase_3"/>
    <property type="match status" value="1"/>
</dbReference>
<name>A0A151A205_9STAP</name>
<dbReference type="PANTHER" id="PTHR48081:SF8">
    <property type="entry name" value="ALPHA_BETA HYDROLASE FOLD-3 DOMAIN-CONTAINING PROTEIN-RELATED"/>
    <property type="match status" value="1"/>
</dbReference>
<evidence type="ECO:0000313" key="4">
    <source>
        <dbReference type="Proteomes" id="UP000075418"/>
    </source>
</evidence>
<organism evidence="3 4">
    <name type="scientific">Staphylococcus kloosii</name>
    <dbReference type="NCBI Taxonomy" id="29384"/>
    <lineage>
        <taxon>Bacteria</taxon>
        <taxon>Bacillati</taxon>
        <taxon>Bacillota</taxon>
        <taxon>Bacilli</taxon>
        <taxon>Bacillales</taxon>
        <taxon>Staphylococcaceae</taxon>
        <taxon>Staphylococcus</taxon>
    </lineage>
</organism>